<evidence type="ECO:0000313" key="1">
    <source>
        <dbReference type="EMBL" id="CAB3988660.1"/>
    </source>
</evidence>
<protein>
    <submittedName>
        <fullName evidence="1">Uncharacterized protein</fullName>
    </submittedName>
</protein>
<dbReference type="Proteomes" id="UP001152795">
    <property type="component" value="Unassembled WGS sequence"/>
</dbReference>
<dbReference type="EMBL" id="CACRXK020001361">
    <property type="protein sequence ID" value="CAB3988660.1"/>
    <property type="molecule type" value="Genomic_DNA"/>
</dbReference>
<organism evidence="1 2">
    <name type="scientific">Paramuricea clavata</name>
    <name type="common">Red gorgonian</name>
    <name type="synonym">Violescent sea-whip</name>
    <dbReference type="NCBI Taxonomy" id="317549"/>
    <lineage>
        <taxon>Eukaryota</taxon>
        <taxon>Metazoa</taxon>
        <taxon>Cnidaria</taxon>
        <taxon>Anthozoa</taxon>
        <taxon>Octocorallia</taxon>
        <taxon>Malacalcyonacea</taxon>
        <taxon>Plexauridae</taxon>
        <taxon>Paramuricea</taxon>
    </lineage>
</organism>
<accession>A0A7D9HQZ9</accession>
<reference evidence="1" key="1">
    <citation type="submission" date="2020-04" db="EMBL/GenBank/DDBJ databases">
        <authorList>
            <person name="Alioto T."/>
            <person name="Alioto T."/>
            <person name="Gomez Garrido J."/>
        </authorList>
    </citation>
    <scope>NUCLEOTIDE SEQUENCE</scope>
    <source>
        <strain evidence="1">A484AB</strain>
    </source>
</reference>
<gene>
    <name evidence="1" type="ORF">PACLA_8A036468</name>
</gene>
<comment type="caution">
    <text evidence="1">The sequence shown here is derived from an EMBL/GenBank/DDBJ whole genome shotgun (WGS) entry which is preliminary data.</text>
</comment>
<evidence type="ECO:0000313" key="2">
    <source>
        <dbReference type="Proteomes" id="UP001152795"/>
    </source>
</evidence>
<proteinExistence type="predicted"/>
<name>A0A7D9HQZ9_PARCT</name>
<sequence>MIDILQTIHNKYLPVSTRTKSYSLTEQDSGQNLAINQLKQQKLSETQPDIGFVSLPVMNETFVSPVYGCKFGLNEHNIARQIVLLKRDNCHAAFTAKHGR</sequence>
<dbReference type="AlphaFoldDB" id="A0A7D9HQZ9"/>
<keyword evidence="2" id="KW-1185">Reference proteome</keyword>